<organism evidence="1 2">
    <name type="scientific">Streptomyces sparsogenes DSM 40356</name>
    <dbReference type="NCBI Taxonomy" id="1331668"/>
    <lineage>
        <taxon>Bacteria</taxon>
        <taxon>Bacillati</taxon>
        <taxon>Actinomycetota</taxon>
        <taxon>Actinomycetes</taxon>
        <taxon>Kitasatosporales</taxon>
        <taxon>Streptomycetaceae</taxon>
        <taxon>Streptomyces</taxon>
    </lineage>
</organism>
<sequence length="97" mass="10856">MTVTIEQIIDRYAKPLAVVADKDEAPATDVDELIDQLQDASRNLGLAHFDTDDVDAAATYLTDARTSSGREQQVLLNKADQRLRNAWDLFDEYALMV</sequence>
<gene>
    <name evidence="1" type="ORF">SPAR_36476</name>
</gene>
<evidence type="ECO:0000313" key="2">
    <source>
        <dbReference type="Proteomes" id="UP000186168"/>
    </source>
</evidence>
<proteinExistence type="predicted"/>
<dbReference type="STRING" id="67365.GCA_001704635_01749"/>
<dbReference type="EMBL" id="ASQP01000469">
    <property type="protein sequence ID" value="OMI34397.1"/>
    <property type="molecule type" value="Genomic_DNA"/>
</dbReference>
<dbReference type="AlphaFoldDB" id="A0A1R1S834"/>
<dbReference type="Proteomes" id="UP000186168">
    <property type="component" value="Unassembled WGS sequence"/>
</dbReference>
<accession>A0A1R1S834</accession>
<dbReference type="GeneID" id="96746684"/>
<reference evidence="1 2" key="1">
    <citation type="submission" date="2013-05" db="EMBL/GenBank/DDBJ databases">
        <title>Genome sequence of Streptomyces sparsogenes DSM 40356.</title>
        <authorList>
            <person name="Coyne S."/>
            <person name="Seebeck F.P."/>
        </authorList>
    </citation>
    <scope>NUCLEOTIDE SEQUENCE [LARGE SCALE GENOMIC DNA]</scope>
    <source>
        <strain evidence="1 2">DSM 40356</strain>
    </source>
</reference>
<dbReference type="RefSeq" id="WP_065966602.1">
    <property type="nucleotide sequence ID" value="NZ_ASQP01000469.1"/>
</dbReference>
<evidence type="ECO:0000313" key="1">
    <source>
        <dbReference type="EMBL" id="OMI34397.1"/>
    </source>
</evidence>
<comment type="caution">
    <text evidence="1">The sequence shown here is derived from an EMBL/GenBank/DDBJ whole genome shotgun (WGS) entry which is preliminary data.</text>
</comment>
<name>A0A1R1S834_9ACTN</name>
<keyword evidence="2" id="KW-1185">Reference proteome</keyword>
<protein>
    <submittedName>
        <fullName evidence="1">Uncharacterized protein</fullName>
    </submittedName>
</protein>